<dbReference type="EC" id="4.6.1.16" evidence="1"/>
<proteinExistence type="predicted"/>
<reference evidence="1" key="1">
    <citation type="submission" date="2024-02" db="EMBL/GenBank/DDBJ databases">
        <title>Metagenome Assembled Genome of Zalaria obscura JY119.</title>
        <authorList>
            <person name="Vighnesh L."/>
            <person name="Jagadeeshwari U."/>
            <person name="Venkata Ramana C."/>
            <person name="Sasikala C."/>
        </authorList>
    </citation>
    <scope>NUCLEOTIDE SEQUENCE</scope>
    <source>
        <strain evidence="1">JY119</strain>
    </source>
</reference>
<keyword evidence="2" id="KW-1185">Reference proteome</keyword>
<dbReference type="EMBL" id="JAMKPW020000017">
    <property type="protein sequence ID" value="KAK8209195.1"/>
    <property type="molecule type" value="Genomic_DNA"/>
</dbReference>
<evidence type="ECO:0000313" key="2">
    <source>
        <dbReference type="Proteomes" id="UP001320706"/>
    </source>
</evidence>
<keyword evidence="1" id="KW-0456">Lyase</keyword>
<name>A0ACC3SEE1_9PEZI</name>
<keyword evidence="1" id="KW-0255">Endonuclease</keyword>
<organism evidence="1 2">
    <name type="scientific">Zalaria obscura</name>
    <dbReference type="NCBI Taxonomy" id="2024903"/>
    <lineage>
        <taxon>Eukaryota</taxon>
        <taxon>Fungi</taxon>
        <taxon>Dikarya</taxon>
        <taxon>Ascomycota</taxon>
        <taxon>Pezizomycotina</taxon>
        <taxon>Dothideomycetes</taxon>
        <taxon>Dothideomycetidae</taxon>
        <taxon>Dothideales</taxon>
        <taxon>Zalariaceae</taxon>
        <taxon>Zalaria</taxon>
    </lineage>
</organism>
<sequence length="486" mass="54778">MAESGSQVLPAKAGTTAAANAVKPQPQSGARPKRPQRPNYAKIHANPLPLATHPLPSFIPQSPLSALRIAYILIRDYFLPPTSHLPDPYIGYFSAETRSVHVTDPLHVRALWEMGFFGKGTLSRSEPSWLEREKARRVAGKEGGTSEEATRKRREERRLFKLERARLEREKIEQQLREERRLNKLNEAGLGVKPEAKGAEVEETERVGLGHVFPWQSESTDHDSKSDGESLGLKEAEMTSIQSQDVVEPPPEAIEQVKETGVARLNGSAHANNRAQEDEAPQAQETELINQEHLQLTLEEAFFLAYGLGVLSIHHSPPSKAQSPLLTLNLPIPEFFNICRQHSTFPTSPLPNLAPDDPFLLHYVVYHHYRSLGWVVRPGVKFSCDYLLYNRGPVFSHAEFAVLIVPEYSAESGKKTQMDWWWLHAVNRVQSQVRKSLVICYVNVPDSLEGVEGLNGQGELNVGAVLRRYKVREFVIRRWLANRSRD</sequence>
<keyword evidence="1" id="KW-0540">Nuclease</keyword>
<accession>A0ACC3SEE1</accession>
<evidence type="ECO:0000313" key="1">
    <source>
        <dbReference type="EMBL" id="KAK8209195.1"/>
    </source>
</evidence>
<gene>
    <name evidence="1" type="primary">SEN2</name>
    <name evidence="1" type="ORF">M8818_003890</name>
</gene>
<keyword evidence="1" id="KW-0378">Hydrolase</keyword>
<dbReference type="Proteomes" id="UP001320706">
    <property type="component" value="Unassembled WGS sequence"/>
</dbReference>
<comment type="caution">
    <text evidence="1">The sequence shown here is derived from an EMBL/GenBank/DDBJ whole genome shotgun (WGS) entry which is preliminary data.</text>
</comment>
<protein>
    <submittedName>
        <fullName evidence="1">tRNA splicing endonuclease subunit sen2</fullName>
        <ecNumber evidence="1">4.6.1.16</ecNumber>
    </submittedName>
</protein>